<protein>
    <recommendedName>
        <fullName evidence="5">HTH tetR-type domain-containing protein</fullName>
    </recommendedName>
</protein>
<dbReference type="SUPFAM" id="SSF46689">
    <property type="entry name" value="Homeodomain-like"/>
    <property type="match status" value="1"/>
</dbReference>
<gene>
    <name evidence="6" type="ORF">FKW44_004905</name>
</gene>
<sequence length="167" mass="18256">MRIDTKTALLNSAEWLPVSRGFDGFSFADLAAEVGIRKASVHHHFPTKAALSVALMQRYCASFKVEVTTQINRFRRMMVQWLRAVFTAGASDGSIRDVADIADEAATALALIEGAQLAARTEENPDLFDRCLRILQQRDVGIQNRIGGLDHPGSGVPFTTISPVDKA</sequence>
<keyword evidence="4" id="KW-0804">Transcription</keyword>
<keyword evidence="2" id="KW-0805">Transcription regulation</keyword>
<organism evidence="6 7">
    <name type="scientific">Caligus rogercresseyi</name>
    <name type="common">Sea louse</name>
    <dbReference type="NCBI Taxonomy" id="217165"/>
    <lineage>
        <taxon>Eukaryota</taxon>
        <taxon>Metazoa</taxon>
        <taxon>Ecdysozoa</taxon>
        <taxon>Arthropoda</taxon>
        <taxon>Crustacea</taxon>
        <taxon>Multicrustacea</taxon>
        <taxon>Hexanauplia</taxon>
        <taxon>Copepoda</taxon>
        <taxon>Siphonostomatoida</taxon>
        <taxon>Caligidae</taxon>
        <taxon>Caligus</taxon>
    </lineage>
</organism>
<evidence type="ECO:0000256" key="2">
    <source>
        <dbReference type="ARBA" id="ARBA00023015"/>
    </source>
</evidence>
<comment type="subcellular location">
    <subcellularLocation>
        <location evidence="1">Nucleus</location>
    </subcellularLocation>
</comment>
<dbReference type="InterPro" id="IPR036271">
    <property type="entry name" value="Tet_transcr_reg_TetR-rel_C_sf"/>
</dbReference>
<dbReference type="GO" id="GO:0005634">
    <property type="term" value="C:nucleus"/>
    <property type="evidence" value="ECO:0007669"/>
    <property type="project" value="UniProtKB-SubCell"/>
</dbReference>
<dbReference type="PANTHER" id="PTHR47506:SF6">
    <property type="entry name" value="HTH-TYPE TRANSCRIPTIONAL REPRESSOR NEMR"/>
    <property type="match status" value="1"/>
</dbReference>
<dbReference type="GO" id="GO:0003677">
    <property type="term" value="F:DNA binding"/>
    <property type="evidence" value="ECO:0007669"/>
    <property type="project" value="UniProtKB-KW"/>
</dbReference>
<accession>A0A7T8HMI6</accession>
<evidence type="ECO:0000256" key="1">
    <source>
        <dbReference type="ARBA" id="ARBA00004123"/>
    </source>
</evidence>
<dbReference type="Gene3D" id="1.10.357.10">
    <property type="entry name" value="Tetracycline Repressor, domain 2"/>
    <property type="match status" value="2"/>
</dbReference>
<dbReference type="PRINTS" id="PR00455">
    <property type="entry name" value="HTHTETR"/>
</dbReference>
<dbReference type="Pfam" id="PF00440">
    <property type="entry name" value="TetR_N"/>
    <property type="match status" value="1"/>
</dbReference>
<keyword evidence="7" id="KW-1185">Reference proteome</keyword>
<dbReference type="PROSITE" id="PS50977">
    <property type="entry name" value="HTH_TETR_2"/>
    <property type="match status" value="1"/>
</dbReference>
<evidence type="ECO:0000313" key="7">
    <source>
        <dbReference type="Proteomes" id="UP000595437"/>
    </source>
</evidence>
<dbReference type="SUPFAM" id="SSF48498">
    <property type="entry name" value="Tetracyclin repressor-like, C-terminal domain"/>
    <property type="match status" value="1"/>
</dbReference>
<dbReference type="AlphaFoldDB" id="A0A7T8HMI6"/>
<reference evidence="7" key="1">
    <citation type="submission" date="2021-01" db="EMBL/GenBank/DDBJ databases">
        <title>Caligus Genome Assembly.</title>
        <authorList>
            <person name="Gallardo-Escarate C."/>
        </authorList>
    </citation>
    <scope>NUCLEOTIDE SEQUENCE [LARGE SCALE GENOMIC DNA]</scope>
</reference>
<proteinExistence type="predicted"/>
<dbReference type="EMBL" id="CP045892">
    <property type="protein sequence ID" value="QQP52679.1"/>
    <property type="molecule type" value="Genomic_DNA"/>
</dbReference>
<dbReference type="InterPro" id="IPR009057">
    <property type="entry name" value="Homeodomain-like_sf"/>
</dbReference>
<dbReference type="InterPro" id="IPR001647">
    <property type="entry name" value="HTH_TetR"/>
</dbReference>
<evidence type="ECO:0000256" key="3">
    <source>
        <dbReference type="ARBA" id="ARBA00023125"/>
    </source>
</evidence>
<evidence type="ECO:0000313" key="6">
    <source>
        <dbReference type="EMBL" id="QQP52679.1"/>
    </source>
</evidence>
<name>A0A7T8HMI6_CALRO</name>
<keyword evidence="3" id="KW-0238">DNA-binding</keyword>
<evidence type="ECO:0000259" key="5">
    <source>
        <dbReference type="PROSITE" id="PS50977"/>
    </source>
</evidence>
<dbReference type="PANTHER" id="PTHR47506">
    <property type="entry name" value="TRANSCRIPTIONAL REGULATORY PROTEIN"/>
    <property type="match status" value="1"/>
</dbReference>
<dbReference type="Proteomes" id="UP000595437">
    <property type="component" value="Chromosome 3"/>
</dbReference>
<evidence type="ECO:0000256" key="4">
    <source>
        <dbReference type="ARBA" id="ARBA00023163"/>
    </source>
</evidence>
<dbReference type="OrthoDB" id="10267134at2759"/>
<feature type="domain" description="HTH tetR-type" evidence="5">
    <location>
        <begin position="3"/>
        <end position="63"/>
    </location>
</feature>